<feature type="signal peptide" evidence="2">
    <location>
        <begin position="1"/>
        <end position="27"/>
    </location>
</feature>
<accession>A0A8C8S3C8</accession>
<keyword evidence="5" id="KW-1185">Reference proteome</keyword>
<keyword evidence="1" id="KW-0645">Protease</keyword>
<dbReference type="InterPro" id="IPR036365">
    <property type="entry name" value="PGBD-like_sf"/>
</dbReference>
<dbReference type="PANTHER" id="PTHR10201:SF298">
    <property type="entry name" value="MATRIX METALLOPROTEINASE-28"/>
    <property type="match status" value="1"/>
</dbReference>
<keyword evidence="1" id="KW-0482">Metalloprotease</keyword>
<organism evidence="4 5">
    <name type="scientific">Pelusios castaneus</name>
    <name type="common">West African mud turtle</name>
    <dbReference type="NCBI Taxonomy" id="367368"/>
    <lineage>
        <taxon>Eukaryota</taxon>
        <taxon>Metazoa</taxon>
        <taxon>Chordata</taxon>
        <taxon>Craniata</taxon>
        <taxon>Vertebrata</taxon>
        <taxon>Euteleostomi</taxon>
        <taxon>Archelosauria</taxon>
        <taxon>Testudinata</taxon>
        <taxon>Testudines</taxon>
        <taxon>Pleurodira</taxon>
        <taxon>Pelomedusidae</taxon>
        <taxon>Pelusios</taxon>
    </lineage>
</organism>
<name>A0A8C8S3C8_9SAUR</name>
<evidence type="ECO:0000256" key="1">
    <source>
        <dbReference type="ARBA" id="ARBA00023049"/>
    </source>
</evidence>
<dbReference type="Ensembl" id="ENSPCET00000014770.1">
    <property type="protein sequence ID" value="ENSPCEP00000014248.1"/>
    <property type="gene ID" value="ENSPCEG00000011321.1"/>
</dbReference>
<evidence type="ECO:0000259" key="3">
    <source>
        <dbReference type="Pfam" id="PF01471"/>
    </source>
</evidence>
<dbReference type="GO" id="GO:0030198">
    <property type="term" value="P:extracellular matrix organization"/>
    <property type="evidence" value="ECO:0007669"/>
    <property type="project" value="TreeGrafter"/>
</dbReference>
<dbReference type="Gene3D" id="1.10.101.10">
    <property type="entry name" value="PGBD-like superfamily/PGBD"/>
    <property type="match status" value="1"/>
</dbReference>
<dbReference type="InterPro" id="IPR002477">
    <property type="entry name" value="Peptidoglycan-bd-like"/>
</dbReference>
<reference evidence="4" key="2">
    <citation type="submission" date="2025-09" db="UniProtKB">
        <authorList>
            <consortium name="Ensembl"/>
        </authorList>
    </citation>
    <scope>IDENTIFICATION</scope>
</reference>
<evidence type="ECO:0000256" key="2">
    <source>
        <dbReference type="SAM" id="SignalP"/>
    </source>
</evidence>
<dbReference type="GO" id="GO:0004222">
    <property type="term" value="F:metalloendopeptidase activity"/>
    <property type="evidence" value="ECO:0007669"/>
    <property type="project" value="TreeGrafter"/>
</dbReference>
<sequence>MEAAVAAPVGFVLRVLLLQLLLGPGASLEREARSRLRAAEMFLEKYGYFDDPAPHGLTSAQFTEAVREFQWVTHLPRSGVLDASTVHQMSLPRCGVSDMESHAAWAKRVQALLSGRRAKMRRR</sequence>
<dbReference type="PANTHER" id="PTHR10201">
    <property type="entry name" value="MATRIX METALLOPROTEINASE"/>
    <property type="match status" value="1"/>
</dbReference>
<feature type="domain" description="Peptidoglycan binding-like" evidence="3">
    <location>
        <begin position="35"/>
        <end position="89"/>
    </location>
</feature>
<proteinExistence type="predicted"/>
<protein>
    <recommendedName>
        <fullName evidence="3">Peptidoglycan binding-like domain-containing protein</fullName>
    </recommendedName>
</protein>
<dbReference type="GO" id="GO:0030574">
    <property type="term" value="P:collagen catabolic process"/>
    <property type="evidence" value="ECO:0007669"/>
    <property type="project" value="TreeGrafter"/>
</dbReference>
<dbReference type="Pfam" id="PF01471">
    <property type="entry name" value="PG_binding_1"/>
    <property type="match status" value="1"/>
</dbReference>
<dbReference type="AlphaFoldDB" id="A0A8C8S3C8"/>
<dbReference type="SUPFAM" id="SSF47090">
    <property type="entry name" value="PGBD-like"/>
    <property type="match status" value="1"/>
</dbReference>
<dbReference type="InterPro" id="IPR036366">
    <property type="entry name" value="PGBDSf"/>
</dbReference>
<dbReference type="Proteomes" id="UP000694393">
    <property type="component" value="Unplaced"/>
</dbReference>
<keyword evidence="2" id="KW-0732">Signal</keyword>
<reference evidence="4" key="1">
    <citation type="submission" date="2025-08" db="UniProtKB">
        <authorList>
            <consortium name="Ensembl"/>
        </authorList>
    </citation>
    <scope>IDENTIFICATION</scope>
</reference>
<evidence type="ECO:0000313" key="5">
    <source>
        <dbReference type="Proteomes" id="UP000694393"/>
    </source>
</evidence>
<evidence type="ECO:0000313" key="4">
    <source>
        <dbReference type="Ensembl" id="ENSPCEP00000014248.1"/>
    </source>
</evidence>
<dbReference type="GO" id="GO:0005615">
    <property type="term" value="C:extracellular space"/>
    <property type="evidence" value="ECO:0007669"/>
    <property type="project" value="TreeGrafter"/>
</dbReference>
<feature type="chain" id="PRO_5034597803" description="Peptidoglycan binding-like domain-containing protein" evidence="2">
    <location>
        <begin position="28"/>
        <end position="123"/>
    </location>
</feature>
<keyword evidence="1" id="KW-0378">Hydrolase</keyword>